<dbReference type="Proteomes" id="UP000824125">
    <property type="component" value="Unassembled WGS sequence"/>
</dbReference>
<name>A0A9D1MTF9_9FIRM</name>
<dbReference type="AlphaFoldDB" id="A0A9D1MTF9"/>
<proteinExistence type="predicted"/>
<protein>
    <submittedName>
        <fullName evidence="7">FtsW/RodA/SpoVE family cell cycle protein</fullName>
    </submittedName>
</protein>
<feature type="transmembrane region" description="Helical" evidence="6">
    <location>
        <begin position="201"/>
        <end position="233"/>
    </location>
</feature>
<feature type="transmembrane region" description="Helical" evidence="6">
    <location>
        <begin position="21"/>
        <end position="40"/>
    </location>
</feature>
<feature type="transmembrane region" description="Helical" evidence="6">
    <location>
        <begin position="80"/>
        <end position="99"/>
    </location>
</feature>
<feature type="transmembrane region" description="Helical" evidence="6">
    <location>
        <begin position="131"/>
        <end position="149"/>
    </location>
</feature>
<dbReference type="EMBL" id="DVNM01000009">
    <property type="protein sequence ID" value="HIU68677.1"/>
    <property type="molecule type" value="Genomic_DNA"/>
</dbReference>
<dbReference type="GO" id="GO:0015648">
    <property type="term" value="F:lipid-linked peptidoglycan transporter activity"/>
    <property type="evidence" value="ECO:0007669"/>
    <property type="project" value="TreeGrafter"/>
</dbReference>
<evidence type="ECO:0000313" key="8">
    <source>
        <dbReference type="Proteomes" id="UP000824125"/>
    </source>
</evidence>
<dbReference type="Pfam" id="PF01098">
    <property type="entry name" value="FTSW_RODA_SPOVE"/>
    <property type="match status" value="1"/>
</dbReference>
<organism evidence="7 8">
    <name type="scientific">Candidatus Scybalenecus merdavium</name>
    <dbReference type="NCBI Taxonomy" id="2840939"/>
    <lineage>
        <taxon>Bacteria</taxon>
        <taxon>Bacillati</taxon>
        <taxon>Bacillota</taxon>
        <taxon>Clostridia</taxon>
        <taxon>Eubacteriales</taxon>
        <taxon>Oscillospiraceae</taxon>
        <taxon>Oscillospiraceae incertae sedis</taxon>
        <taxon>Candidatus Scybalenecus</taxon>
    </lineage>
</organism>
<dbReference type="PANTHER" id="PTHR30474">
    <property type="entry name" value="CELL CYCLE PROTEIN"/>
    <property type="match status" value="1"/>
</dbReference>
<dbReference type="GO" id="GO:0005886">
    <property type="term" value="C:plasma membrane"/>
    <property type="evidence" value="ECO:0007669"/>
    <property type="project" value="TreeGrafter"/>
</dbReference>
<comment type="subcellular location">
    <subcellularLocation>
        <location evidence="1">Membrane</location>
        <topology evidence="1">Multi-pass membrane protein</topology>
    </subcellularLocation>
</comment>
<dbReference type="InterPro" id="IPR001182">
    <property type="entry name" value="FtsW/RodA"/>
</dbReference>
<reference evidence="7" key="2">
    <citation type="journal article" date="2021" name="PeerJ">
        <title>Extensive microbial diversity within the chicken gut microbiome revealed by metagenomics and culture.</title>
        <authorList>
            <person name="Gilroy R."/>
            <person name="Ravi A."/>
            <person name="Getino M."/>
            <person name="Pursley I."/>
            <person name="Horton D.L."/>
            <person name="Alikhan N.F."/>
            <person name="Baker D."/>
            <person name="Gharbi K."/>
            <person name="Hall N."/>
            <person name="Watson M."/>
            <person name="Adriaenssens E.M."/>
            <person name="Foster-Nyarko E."/>
            <person name="Jarju S."/>
            <person name="Secka A."/>
            <person name="Antonio M."/>
            <person name="Oren A."/>
            <person name="Chaudhuri R.R."/>
            <person name="La Ragione R."/>
            <person name="Hildebrand F."/>
            <person name="Pallen M.J."/>
        </authorList>
    </citation>
    <scope>NUCLEOTIDE SEQUENCE</scope>
    <source>
        <strain evidence="7">CHK176-6737</strain>
    </source>
</reference>
<evidence type="ECO:0000256" key="6">
    <source>
        <dbReference type="SAM" id="Phobius"/>
    </source>
</evidence>
<feature type="transmembrane region" description="Helical" evidence="6">
    <location>
        <begin position="354"/>
        <end position="379"/>
    </location>
</feature>
<evidence type="ECO:0000256" key="1">
    <source>
        <dbReference type="ARBA" id="ARBA00004141"/>
    </source>
</evidence>
<accession>A0A9D1MTF9</accession>
<evidence type="ECO:0000256" key="5">
    <source>
        <dbReference type="ARBA" id="ARBA00023136"/>
    </source>
</evidence>
<keyword evidence="5 6" id="KW-0472">Membrane</keyword>
<feature type="transmembrane region" description="Helical" evidence="6">
    <location>
        <begin position="287"/>
        <end position="305"/>
    </location>
</feature>
<sequence>MAKEKRKRAPKPLKIRPINNFIMLLFLNIFQALTGLSAALSVDKDGMQIVLAIGLFIVIEWVYLIVFYTAFHRRNFELEFIAFFLCSVGLCVIGSITPAAALRQLLMIVAGILVHIFLVFLMGNVDLCMKLRLPAAIGALLLMALNIILAETTNGAYNWIQIGGENSGITFQPSEFVKVAFIFVGAATLEKIQTTKNIWAFLIFACLCVGSMFVIRDFGAALIFFVTFLILAFMNSGDIRTVIYSVAAAGLGAGIIVRYRPYVTERFATYRHVFEDPYGGGQQQTRVLVGLASGGLLGLGIGQGFVRNVYASTSDLVFGVICEEWGLLFGLIVVLSFVGIAVSALKNSIASKSAFYSITAVAGAGMLLFQAALNIFGITDILPLTGVTLPFVSQGGSSIISCWAILAFIKASDVRTYNSGGGQVHRKGGARQR</sequence>
<gene>
    <name evidence="7" type="ORF">IAD23_01805</name>
</gene>
<feature type="transmembrane region" description="Helical" evidence="6">
    <location>
        <begin position="105"/>
        <end position="124"/>
    </location>
</feature>
<evidence type="ECO:0000313" key="7">
    <source>
        <dbReference type="EMBL" id="HIU68677.1"/>
    </source>
</evidence>
<dbReference type="PANTHER" id="PTHR30474:SF3">
    <property type="entry name" value="PEPTIDOGLYCAN GLYCOSYLTRANSFERASE RODA"/>
    <property type="match status" value="1"/>
</dbReference>
<feature type="transmembrane region" description="Helical" evidence="6">
    <location>
        <begin position="239"/>
        <end position="257"/>
    </location>
</feature>
<dbReference type="GO" id="GO:0008360">
    <property type="term" value="P:regulation of cell shape"/>
    <property type="evidence" value="ECO:0007669"/>
    <property type="project" value="UniProtKB-KW"/>
</dbReference>
<feature type="transmembrane region" description="Helical" evidence="6">
    <location>
        <begin position="46"/>
        <end position="68"/>
    </location>
</feature>
<reference evidence="7" key="1">
    <citation type="submission" date="2020-10" db="EMBL/GenBank/DDBJ databases">
        <authorList>
            <person name="Gilroy R."/>
        </authorList>
    </citation>
    <scope>NUCLEOTIDE SEQUENCE</scope>
    <source>
        <strain evidence="7">CHK176-6737</strain>
    </source>
</reference>
<comment type="caution">
    <text evidence="7">The sequence shown here is derived from an EMBL/GenBank/DDBJ whole genome shotgun (WGS) entry which is preliminary data.</text>
</comment>
<feature type="transmembrane region" description="Helical" evidence="6">
    <location>
        <begin position="391"/>
        <end position="409"/>
    </location>
</feature>
<keyword evidence="3" id="KW-0133">Cell shape</keyword>
<evidence type="ECO:0000256" key="4">
    <source>
        <dbReference type="ARBA" id="ARBA00022989"/>
    </source>
</evidence>
<evidence type="ECO:0000256" key="3">
    <source>
        <dbReference type="ARBA" id="ARBA00022960"/>
    </source>
</evidence>
<dbReference type="GO" id="GO:0051301">
    <property type="term" value="P:cell division"/>
    <property type="evidence" value="ECO:0007669"/>
    <property type="project" value="InterPro"/>
</dbReference>
<dbReference type="GO" id="GO:0032153">
    <property type="term" value="C:cell division site"/>
    <property type="evidence" value="ECO:0007669"/>
    <property type="project" value="TreeGrafter"/>
</dbReference>
<feature type="transmembrane region" description="Helical" evidence="6">
    <location>
        <begin position="325"/>
        <end position="345"/>
    </location>
</feature>
<evidence type="ECO:0000256" key="2">
    <source>
        <dbReference type="ARBA" id="ARBA00022692"/>
    </source>
</evidence>
<keyword evidence="2 6" id="KW-0812">Transmembrane</keyword>
<keyword evidence="4 6" id="KW-1133">Transmembrane helix</keyword>